<keyword evidence="2" id="KW-0238">DNA-binding</keyword>
<evidence type="ECO:0000256" key="2">
    <source>
        <dbReference type="ARBA" id="ARBA00023125"/>
    </source>
</evidence>
<feature type="domain" description="HTH araC/xylS-type" evidence="4">
    <location>
        <begin position="188"/>
        <end position="286"/>
    </location>
</feature>
<dbReference type="SMART" id="SM00342">
    <property type="entry name" value="HTH_ARAC"/>
    <property type="match status" value="1"/>
</dbReference>
<dbReference type="PANTHER" id="PTHR43280:SF32">
    <property type="entry name" value="TRANSCRIPTIONAL REGULATORY PROTEIN"/>
    <property type="match status" value="1"/>
</dbReference>
<protein>
    <submittedName>
        <fullName evidence="5">Helix-turn-helix domain-containing protein</fullName>
    </submittedName>
</protein>
<dbReference type="PROSITE" id="PS01124">
    <property type="entry name" value="HTH_ARAC_FAMILY_2"/>
    <property type="match status" value="1"/>
</dbReference>
<evidence type="ECO:0000313" key="6">
    <source>
        <dbReference type="Proteomes" id="UP000634134"/>
    </source>
</evidence>
<sequence length="292" mass="34218">MSEKIPIYQFDELMEKGSDIFICNFLAEEIFQYAIQASVPHRHDHYCCFFVENGNLDFMIDFQPVLIKEQSILISYPGQVHEVVKHQTGNGWVLAFDAKLVNENARLIIEESLTKVALINLSDEENDWFKKLFELIHSVINTEKQAMFQPQLIRSLLDSFIYQFSILYQLQENTRIQEHSSRNIDITKKFRQLLQKNFKTIKKPSEYAEKMNFSVSYLNDTVKAVTGFPLTYFIQQEVINEAQRLLYYSEMSIKEIAYTLGYEDDKYFIRLFGKSTGSSPAVFRKNKTARSL</sequence>
<dbReference type="Proteomes" id="UP000634134">
    <property type="component" value="Unassembled WGS sequence"/>
</dbReference>
<dbReference type="Gene3D" id="1.10.10.60">
    <property type="entry name" value="Homeodomain-like"/>
    <property type="match status" value="1"/>
</dbReference>
<proteinExistence type="predicted"/>
<dbReference type="InterPro" id="IPR009057">
    <property type="entry name" value="Homeodomain-like_sf"/>
</dbReference>
<dbReference type="SUPFAM" id="SSF51215">
    <property type="entry name" value="Regulatory protein AraC"/>
    <property type="match status" value="1"/>
</dbReference>
<organism evidence="5 6">
    <name type="scientific">Dyadobacter subterraneus</name>
    <dbReference type="NCBI Taxonomy" id="2773304"/>
    <lineage>
        <taxon>Bacteria</taxon>
        <taxon>Pseudomonadati</taxon>
        <taxon>Bacteroidota</taxon>
        <taxon>Cytophagia</taxon>
        <taxon>Cytophagales</taxon>
        <taxon>Spirosomataceae</taxon>
        <taxon>Dyadobacter</taxon>
    </lineage>
</organism>
<dbReference type="PANTHER" id="PTHR43280">
    <property type="entry name" value="ARAC-FAMILY TRANSCRIPTIONAL REGULATOR"/>
    <property type="match status" value="1"/>
</dbReference>
<comment type="caution">
    <text evidence="5">The sequence shown here is derived from an EMBL/GenBank/DDBJ whole genome shotgun (WGS) entry which is preliminary data.</text>
</comment>
<evidence type="ECO:0000256" key="3">
    <source>
        <dbReference type="ARBA" id="ARBA00023163"/>
    </source>
</evidence>
<dbReference type="SUPFAM" id="SSF46689">
    <property type="entry name" value="Homeodomain-like"/>
    <property type="match status" value="1"/>
</dbReference>
<keyword evidence="3" id="KW-0804">Transcription</keyword>
<name>A0ABR9WC54_9BACT</name>
<keyword evidence="1" id="KW-0805">Transcription regulation</keyword>
<keyword evidence="6" id="KW-1185">Reference proteome</keyword>
<dbReference type="EMBL" id="JACYGY010000001">
    <property type="protein sequence ID" value="MBE9462744.1"/>
    <property type="molecule type" value="Genomic_DNA"/>
</dbReference>
<dbReference type="RefSeq" id="WP_194120930.1">
    <property type="nucleotide sequence ID" value="NZ_JACYGY010000001.1"/>
</dbReference>
<evidence type="ECO:0000256" key="1">
    <source>
        <dbReference type="ARBA" id="ARBA00023015"/>
    </source>
</evidence>
<dbReference type="Pfam" id="PF12833">
    <property type="entry name" value="HTH_18"/>
    <property type="match status" value="1"/>
</dbReference>
<dbReference type="InterPro" id="IPR018060">
    <property type="entry name" value="HTH_AraC"/>
</dbReference>
<dbReference type="Pfam" id="PF02311">
    <property type="entry name" value="AraC_binding"/>
    <property type="match status" value="1"/>
</dbReference>
<accession>A0ABR9WC54</accession>
<dbReference type="InterPro" id="IPR037923">
    <property type="entry name" value="HTH-like"/>
</dbReference>
<dbReference type="InterPro" id="IPR003313">
    <property type="entry name" value="AraC-bd"/>
</dbReference>
<evidence type="ECO:0000313" key="5">
    <source>
        <dbReference type="EMBL" id="MBE9462744.1"/>
    </source>
</evidence>
<gene>
    <name evidence="5" type="ORF">IEE83_12700</name>
</gene>
<evidence type="ECO:0000259" key="4">
    <source>
        <dbReference type="PROSITE" id="PS01124"/>
    </source>
</evidence>
<reference evidence="6" key="1">
    <citation type="submission" date="2023-07" db="EMBL/GenBank/DDBJ databases">
        <title>Dyadobacter sp. nov 'subterranea' isolated from contaminted grondwater.</title>
        <authorList>
            <person name="Szabo I."/>
            <person name="Al-Omari J."/>
            <person name="Szerdahelyi S.G."/>
            <person name="Rado J."/>
        </authorList>
    </citation>
    <scope>NUCLEOTIDE SEQUENCE [LARGE SCALE GENOMIC DNA]</scope>
    <source>
        <strain evidence="6">UP-52</strain>
    </source>
</reference>